<dbReference type="InterPro" id="IPR001647">
    <property type="entry name" value="HTH_TetR"/>
</dbReference>
<name>A0ABS6EDY5_9CLOT</name>
<sequence>MVKNKLTKRQIQAQNTQDKVYRTAVELIEKKGFENITVDEICKTAGVSVGSFYNCFKSKNDILDEVYRVADDYFLNVVANDLKEGSTHNRIIAFFRYYADYNVNRGLDFIKQLYNVHNRLFITKGRHMQTVLQNIIEEGQKTGEISTDMTPIEIVEYLFIAVRGVVYDWCLHNGEYDLVEFVDNYVRRLVKVVNG</sequence>
<gene>
    <name evidence="4" type="ORF">KQI86_03705</name>
</gene>
<keyword evidence="1 2" id="KW-0238">DNA-binding</keyword>
<comment type="caution">
    <text evidence="4">The sequence shown here is derived from an EMBL/GenBank/DDBJ whole genome shotgun (WGS) entry which is preliminary data.</text>
</comment>
<keyword evidence="5" id="KW-1185">Reference proteome</keyword>
<reference evidence="4 5" key="1">
    <citation type="submission" date="2021-06" db="EMBL/GenBank/DDBJ databases">
        <authorList>
            <person name="Sun Q."/>
            <person name="Li D."/>
        </authorList>
    </citation>
    <scope>NUCLEOTIDE SEQUENCE [LARGE SCALE GENOMIC DNA]</scope>
    <source>
        <strain evidence="4 5">MSJ-11</strain>
    </source>
</reference>
<dbReference type="RefSeq" id="WP_216437801.1">
    <property type="nucleotide sequence ID" value="NZ_JAHLQF010000001.1"/>
</dbReference>
<feature type="domain" description="HTH tetR-type" evidence="3">
    <location>
        <begin position="14"/>
        <end position="74"/>
    </location>
</feature>
<organism evidence="4 5">
    <name type="scientific">Clostridium mobile</name>
    <dbReference type="NCBI Taxonomy" id="2841512"/>
    <lineage>
        <taxon>Bacteria</taxon>
        <taxon>Bacillati</taxon>
        <taxon>Bacillota</taxon>
        <taxon>Clostridia</taxon>
        <taxon>Eubacteriales</taxon>
        <taxon>Clostridiaceae</taxon>
        <taxon>Clostridium</taxon>
    </lineage>
</organism>
<feature type="DNA-binding region" description="H-T-H motif" evidence="2">
    <location>
        <begin position="37"/>
        <end position="56"/>
    </location>
</feature>
<dbReference type="PROSITE" id="PS50977">
    <property type="entry name" value="HTH_TETR_2"/>
    <property type="match status" value="1"/>
</dbReference>
<protein>
    <submittedName>
        <fullName evidence="4">TetR/AcrR family transcriptional regulator</fullName>
    </submittedName>
</protein>
<evidence type="ECO:0000313" key="5">
    <source>
        <dbReference type="Proteomes" id="UP000726170"/>
    </source>
</evidence>
<dbReference type="PANTHER" id="PTHR43479">
    <property type="entry name" value="ACREF/ENVCD OPERON REPRESSOR-RELATED"/>
    <property type="match status" value="1"/>
</dbReference>
<dbReference type="EMBL" id="JAHLQF010000001">
    <property type="protein sequence ID" value="MBU5483420.1"/>
    <property type="molecule type" value="Genomic_DNA"/>
</dbReference>
<proteinExistence type="predicted"/>
<dbReference type="Pfam" id="PF08359">
    <property type="entry name" value="TetR_C_4"/>
    <property type="match status" value="1"/>
</dbReference>
<dbReference type="Proteomes" id="UP000726170">
    <property type="component" value="Unassembled WGS sequence"/>
</dbReference>
<dbReference type="Pfam" id="PF00440">
    <property type="entry name" value="TetR_N"/>
    <property type="match status" value="1"/>
</dbReference>
<accession>A0ABS6EDY5</accession>
<evidence type="ECO:0000256" key="1">
    <source>
        <dbReference type="ARBA" id="ARBA00023125"/>
    </source>
</evidence>
<dbReference type="PANTHER" id="PTHR43479:SF11">
    <property type="entry name" value="ACREF_ENVCD OPERON REPRESSOR-RELATED"/>
    <property type="match status" value="1"/>
</dbReference>
<dbReference type="InterPro" id="IPR013570">
    <property type="entry name" value="Tscrpt_reg_YsiA_C"/>
</dbReference>
<evidence type="ECO:0000259" key="3">
    <source>
        <dbReference type="PROSITE" id="PS50977"/>
    </source>
</evidence>
<evidence type="ECO:0000256" key="2">
    <source>
        <dbReference type="PROSITE-ProRule" id="PRU00335"/>
    </source>
</evidence>
<dbReference type="InterPro" id="IPR050624">
    <property type="entry name" value="HTH-type_Tx_Regulator"/>
</dbReference>
<evidence type="ECO:0000313" key="4">
    <source>
        <dbReference type="EMBL" id="MBU5483420.1"/>
    </source>
</evidence>